<gene>
    <name evidence="4" type="ORF">BOX15_Mlig028800g1</name>
</gene>
<feature type="domain" description="DDE Tnp4" evidence="3">
    <location>
        <begin position="50"/>
        <end position="115"/>
    </location>
</feature>
<sequence>MSGVMFETAIAIYDKLTSTCLKFPASAEEWKAIAGGFWEKWHFPNCLGAIDGKHFKVHCPRNTGSQYFNYKQQFSSLVLAMCDSNYIFTYIESGSAGREGDAGVFSHSALYAGLESRLVKVPEPS</sequence>
<dbReference type="GO" id="GO:0046872">
    <property type="term" value="F:metal ion binding"/>
    <property type="evidence" value="ECO:0007669"/>
    <property type="project" value="UniProtKB-KW"/>
</dbReference>
<comment type="cofactor">
    <cofactor evidence="1">
        <name>a divalent metal cation</name>
        <dbReference type="ChEBI" id="CHEBI:60240"/>
    </cofactor>
</comment>
<dbReference type="InterPro" id="IPR027806">
    <property type="entry name" value="HARBI1_dom"/>
</dbReference>
<dbReference type="EMBL" id="NIVC01002714">
    <property type="protein sequence ID" value="PAA55740.1"/>
    <property type="molecule type" value="Genomic_DNA"/>
</dbReference>
<dbReference type="Pfam" id="PF13359">
    <property type="entry name" value="DDE_Tnp_4"/>
    <property type="match status" value="1"/>
</dbReference>
<proteinExistence type="predicted"/>
<evidence type="ECO:0000259" key="3">
    <source>
        <dbReference type="Pfam" id="PF13359"/>
    </source>
</evidence>
<dbReference type="AlphaFoldDB" id="A0A267E2G9"/>
<evidence type="ECO:0000313" key="4">
    <source>
        <dbReference type="EMBL" id="PAA55740.1"/>
    </source>
</evidence>
<organism evidence="4 5">
    <name type="scientific">Macrostomum lignano</name>
    <dbReference type="NCBI Taxonomy" id="282301"/>
    <lineage>
        <taxon>Eukaryota</taxon>
        <taxon>Metazoa</taxon>
        <taxon>Spiralia</taxon>
        <taxon>Lophotrochozoa</taxon>
        <taxon>Platyhelminthes</taxon>
        <taxon>Rhabditophora</taxon>
        <taxon>Macrostomorpha</taxon>
        <taxon>Macrostomida</taxon>
        <taxon>Macrostomidae</taxon>
        <taxon>Macrostomum</taxon>
    </lineage>
</organism>
<keyword evidence="5" id="KW-1185">Reference proteome</keyword>
<dbReference type="STRING" id="282301.A0A267E2G9"/>
<evidence type="ECO:0000256" key="1">
    <source>
        <dbReference type="ARBA" id="ARBA00001968"/>
    </source>
</evidence>
<comment type="caution">
    <text evidence="4">The sequence shown here is derived from an EMBL/GenBank/DDBJ whole genome shotgun (WGS) entry which is preliminary data.</text>
</comment>
<evidence type="ECO:0000313" key="5">
    <source>
        <dbReference type="Proteomes" id="UP000215902"/>
    </source>
</evidence>
<name>A0A267E2G9_9PLAT</name>
<evidence type="ECO:0000256" key="2">
    <source>
        <dbReference type="ARBA" id="ARBA00022723"/>
    </source>
</evidence>
<protein>
    <recommendedName>
        <fullName evidence="3">DDE Tnp4 domain-containing protein</fullName>
    </recommendedName>
</protein>
<keyword evidence="2" id="KW-0479">Metal-binding</keyword>
<reference evidence="4 5" key="1">
    <citation type="submission" date="2017-06" db="EMBL/GenBank/DDBJ databases">
        <title>A platform for efficient transgenesis in Macrostomum lignano, a flatworm model organism for stem cell research.</title>
        <authorList>
            <person name="Berezikov E."/>
        </authorList>
    </citation>
    <scope>NUCLEOTIDE SEQUENCE [LARGE SCALE GENOMIC DNA]</scope>
    <source>
        <strain evidence="4">DV1</strain>
        <tissue evidence="4">Whole organism</tissue>
    </source>
</reference>
<dbReference type="Proteomes" id="UP000215902">
    <property type="component" value="Unassembled WGS sequence"/>
</dbReference>
<accession>A0A267E2G9</accession>
<dbReference type="OrthoDB" id="10051449at2759"/>